<dbReference type="Proteomes" id="UP000824037">
    <property type="component" value="Unassembled WGS sequence"/>
</dbReference>
<organism evidence="1 2">
    <name type="scientific">Candidatus Ruania gallistercoris</name>
    <dbReference type="NCBI Taxonomy" id="2838746"/>
    <lineage>
        <taxon>Bacteria</taxon>
        <taxon>Bacillati</taxon>
        <taxon>Actinomycetota</taxon>
        <taxon>Actinomycetes</taxon>
        <taxon>Micrococcales</taxon>
        <taxon>Ruaniaceae</taxon>
        <taxon>Ruania</taxon>
    </lineage>
</organism>
<proteinExistence type="predicted"/>
<sequence>MRATSTRSVQAVVVQDGWSPPVQRAVTASLRRQVSALEVDAGGTVEHSDLLVVTSPVVFAPGGVRALLRFASAPGRIVTRVLLPGGEPTDIALWSAAWLRRQDVDLHRIAEYGLDFDRRHLPGDDPQARAWVRGDEVGITPIGSGVDRPKGSSLVAGLRLGTGRATTSVRAVLGRIRRTRALARQRRQHAGG</sequence>
<evidence type="ECO:0000313" key="1">
    <source>
        <dbReference type="EMBL" id="HIZ36688.1"/>
    </source>
</evidence>
<dbReference type="EMBL" id="DXBY01000222">
    <property type="protein sequence ID" value="HIZ36688.1"/>
    <property type="molecule type" value="Genomic_DNA"/>
</dbReference>
<comment type="caution">
    <text evidence="1">The sequence shown here is derived from an EMBL/GenBank/DDBJ whole genome shotgun (WGS) entry which is preliminary data.</text>
</comment>
<reference evidence="1" key="1">
    <citation type="journal article" date="2021" name="PeerJ">
        <title>Extensive microbial diversity within the chicken gut microbiome revealed by metagenomics and culture.</title>
        <authorList>
            <person name="Gilroy R."/>
            <person name="Ravi A."/>
            <person name="Getino M."/>
            <person name="Pursley I."/>
            <person name="Horton D.L."/>
            <person name="Alikhan N.F."/>
            <person name="Baker D."/>
            <person name="Gharbi K."/>
            <person name="Hall N."/>
            <person name="Watson M."/>
            <person name="Adriaenssens E.M."/>
            <person name="Foster-Nyarko E."/>
            <person name="Jarju S."/>
            <person name="Secka A."/>
            <person name="Antonio M."/>
            <person name="Oren A."/>
            <person name="Chaudhuri R.R."/>
            <person name="La Ragione R."/>
            <person name="Hildebrand F."/>
            <person name="Pallen M.J."/>
        </authorList>
    </citation>
    <scope>NUCLEOTIDE SEQUENCE</scope>
    <source>
        <strain evidence="1">ChiGjej4B4-7305</strain>
    </source>
</reference>
<gene>
    <name evidence="1" type="ORF">H9815_12995</name>
</gene>
<dbReference type="AlphaFoldDB" id="A0A9D2EF71"/>
<protein>
    <submittedName>
        <fullName evidence="1">Uncharacterized protein</fullName>
    </submittedName>
</protein>
<name>A0A9D2EF71_9MICO</name>
<reference evidence="1" key="2">
    <citation type="submission" date="2021-04" db="EMBL/GenBank/DDBJ databases">
        <authorList>
            <person name="Gilroy R."/>
        </authorList>
    </citation>
    <scope>NUCLEOTIDE SEQUENCE</scope>
    <source>
        <strain evidence="1">ChiGjej4B4-7305</strain>
    </source>
</reference>
<accession>A0A9D2EF71</accession>
<evidence type="ECO:0000313" key="2">
    <source>
        <dbReference type="Proteomes" id="UP000824037"/>
    </source>
</evidence>